<protein>
    <submittedName>
        <fullName evidence="1">Uncharacterized protein</fullName>
    </submittedName>
</protein>
<accession>A0A0E9T161</accession>
<dbReference type="EMBL" id="GBXM01061233">
    <property type="protein sequence ID" value="JAH47344.1"/>
    <property type="molecule type" value="Transcribed_RNA"/>
</dbReference>
<reference evidence="1" key="1">
    <citation type="submission" date="2014-11" db="EMBL/GenBank/DDBJ databases">
        <authorList>
            <person name="Amaro Gonzalez C."/>
        </authorList>
    </citation>
    <scope>NUCLEOTIDE SEQUENCE</scope>
</reference>
<reference evidence="1" key="2">
    <citation type="journal article" date="2015" name="Fish Shellfish Immunol.">
        <title>Early steps in the European eel (Anguilla anguilla)-Vibrio vulnificus interaction in the gills: Role of the RtxA13 toxin.</title>
        <authorList>
            <person name="Callol A."/>
            <person name="Pajuelo D."/>
            <person name="Ebbesson L."/>
            <person name="Teles M."/>
            <person name="MacKenzie S."/>
            <person name="Amaro C."/>
        </authorList>
    </citation>
    <scope>NUCLEOTIDE SEQUENCE</scope>
</reference>
<evidence type="ECO:0000313" key="1">
    <source>
        <dbReference type="EMBL" id="JAH47344.1"/>
    </source>
</evidence>
<proteinExistence type="predicted"/>
<sequence>MKYCTYIMSTNGKETACNTFHNECEQNLTLSSSCVIM</sequence>
<dbReference type="EMBL" id="GBXM01060555">
    <property type="protein sequence ID" value="JAH48022.1"/>
    <property type="molecule type" value="Transcribed_RNA"/>
</dbReference>
<dbReference type="AlphaFoldDB" id="A0A0E9T161"/>
<organism evidence="1">
    <name type="scientific">Anguilla anguilla</name>
    <name type="common">European freshwater eel</name>
    <name type="synonym">Muraena anguilla</name>
    <dbReference type="NCBI Taxonomy" id="7936"/>
    <lineage>
        <taxon>Eukaryota</taxon>
        <taxon>Metazoa</taxon>
        <taxon>Chordata</taxon>
        <taxon>Craniata</taxon>
        <taxon>Vertebrata</taxon>
        <taxon>Euteleostomi</taxon>
        <taxon>Actinopterygii</taxon>
        <taxon>Neopterygii</taxon>
        <taxon>Teleostei</taxon>
        <taxon>Anguilliformes</taxon>
        <taxon>Anguillidae</taxon>
        <taxon>Anguilla</taxon>
    </lineage>
</organism>
<name>A0A0E9T161_ANGAN</name>